<reference evidence="2 3" key="1">
    <citation type="submission" date="2023-03" db="EMBL/GenBank/DDBJ databases">
        <title>Bacillus Genome Sequencing.</title>
        <authorList>
            <person name="Dunlap C."/>
        </authorList>
    </citation>
    <scope>NUCLEOTIDE SEQUENCE [LARGE SCALE GENOMIC DNA]</scope>
    <source>
        <strain evidence="2 3">NRS-52</strain>
    </source>
</reference>
<protein>
    <submittedName>
        <fullName evidence="2">DUF3310 domain-containing protein</fullName>
    </submittedName>
</protein>
<name>A0ABU6PWX9_9BACL</name>
<proteinExistence type="predicted"/>
<organism evidence="2 3">
    <name type="scientific">Paenibacillus chibensis</name>
    <dbReference type="NCBI Taxonomy" id="59846"/>
    <lineage>
        <taxon>Bacteria</taxon>
        <taxon>Bacillati</taxon>
        <taxon>Bacillota</taxon>
        <taxon>Bacilli</taxon>
        <taxon>Bacillales</taxon>
        <taxon>Paenibacillaceae</taxon>
        <taxon>Paenibacillus</taxon>
    </lineage>
</organism>
<dbReference type="Proteomes" id="UP001343257">
    <property type="component" value="Unassembled WGS sequence"/>
</dbReference>
<comment type="caution">
    <text evidence="2">The sequence shown here is derived from an EMBL/GenBank/DDBJ whole genome shotgun (WGS) entry which is preliminary data.</text>
</comment>
<gene>
    <name evidence="2" type="ORF">P9847_18580</name>
</gene>
<evidence type="ECO:0000313" key="2">
    <source>
        <dbReference type="EMBL" id="MED5019312.1"/>
    </source>
</evidence>
<accession>A0ABU6PWX9</accession>
<evidence type="ECO:0000313" key="3">
    <source>
        <dbReference type="Proteomes" id="UP001343257"/>
    </source>
</evidence>
<feature type="coiled-coil region" evidence="1">
    <location>
        <begin position="86"/>
        <end position="179"/>
    </location>
</feature>
<keyword evidence="1" id="KW-0175">Coiled coil</keyword>
<dbReference type="EMBL" id="JARTLD010000047">
    <property type="protein sequence ID" value="MED5019312.1"/>
    <property type="molecule type" value="Genomic_DNA"/>
</dbReference>
<dbReference type="InterPro" id="IPR021739">
    <property type="entry name" value="SaV-like"/>
</dbReference>
<keyword evidence="3" id="KW-1185">Reference proteome</keyword>
<dbReference type="RefSeq" id="WP_328280196.1">
    <property type="nucleotide sequence ID" value="NZ_JARTLD010000047.1"/>
</dbReference>
<sequence>MTVVKEGPDCGLTREVLIEEVAKGETLSSIERAWGMKYNTIHNWVKKWELKGINQAKAQILLEEAKLAKPMVVREKEMPPKDNVQVEVSQQMNEMLVKEKEALQKELQELRHSYSASENARDNLLRERDEYRMAVDELSEQVASHDEMLNLLNRTKSRLSDLEKEHEDLLIQMEQQQAATEAIKSDPNSCYETLVELGALQEPADPVNHPLHYNRGGIECIDAIEAATSGLSGPEAYNTGEAIKYLWRWKWRNGREDLQKANWYINRLIGGE</sequence>
<dbReference type="Pfam" id="PF11753">
    <property type="entry name" value="DUF3310"/>
    <property type="match status" value="1"/>
</dbReference>
<evidence type="ECO:0000256" key="1">
    <source>
        <dbReference type="SAM" id="Coils"/>
    </source>
</evidence>